<dbReference type="GeneTree" id="ENSGT00940000166950"/>
<dbReference type="GO" id="GO:0004550">
    <property type="term" value="F:nucleoside diphosphate kinase activity"/>
    <property type="evidence" value="ECO:0007669"/>
    <property type="project" value="InterPro"/>
</dbReference>
<dbReference type="GO" id="GO:0005879">
    <property type="term" value="C:axonemal microtubule"/>
    <property type="evidence" value="ECO:0007669"/>
    <property type="project" value="TreeGrafter"/>
</dbReference>
<evidence type="ECO:0000256" key="3">
    <source>
        <dbReference type="ARBA" id="ARBA00022490"/>
    </source>
</evidence>
<reference evidence="12" key="3">
    <citation type="submission" date="2025-09" db="UniProtKB">
        <authorList>
            <consortium name="Ensembl"/>
        </authorList>
    </citation>
    <scope>IDENTIFICATION</scope>
</reference>
<dbReference type="Pfam" id="PF00334">
    <property type="entry name" value="NDK"/>
    <property type="match status" value="1"/>
</dbReference>
<reference evidence="12 13" key="1">
    <citation type="journal article" date="2011" name="Proc. Natl. Acad. Sci. U.S.A.">
        <title>Genetic diversity and population structure of the endangered marsupial Sarcophilus harrisii (Tasmanian devil).</title>
        <authorList>
            <person name="Miller W."/>
            <person name="Hayes V.M."/>
            <person name="Ratan A."/>
            <person name="Petersen D.C."/>
            <person name="Wittekindt N.E."/>
            <person name="Miller J."/>
            <person name="Walenz B."/>
            <person name="Knight J."/>
            <person name="Qi J."/>
            <person name="Zhao F."/>
            <person name="Wang Q."/>
            <person name="Bedoya-Reina O.C."/>
            <person name="Katiyar N."/>
            <person name="Tomsho L.P."/>
            <person name="Kasson L.M."/>
            <person name="Hardie R.A."/>
            <person name="Woodbridge P."/>
            <person name="Tindall E.A."/>
            <person name="Bertelsen M.F."/>
            <person name="Dixon D."/>
            <person name="Pyecroft S."/>
            <person name="Helgen K.M."/>
            <person name="Lesk A.M."/>
            <person name="Pringle T.H."/>
            <person name="Patterson N."/>
            <person name="Zhang Y."/>
            <person name="Kreiss A."/>
            <person name="Woods G.M."/>
            <person name="Jones M.E."/>
            <person name="Schuster S.C."/>
        </authorList>
    </citation>
    <scope>NUCLEOTIDE SEQUENCE [LARGE SCALE GENOMIC DNA]</scope>
</reference>
<evidence type="ECO:0000313" key="13">
    <source>
        <dbReference type="Proteomes" id="UP000007648"/>
    </source>
</evidence>
<keyword evidence="5" id="KW-0969">Cilium</keyword>
<feature type="region of interest" description="Disordered" evidence="10">
    <location>
        <begin position="189"/>
        <end position="249"/>
    </location>
</feature>
<dbReference type="InParanoid" id="A0A7N4PS14"/>
<feature type="compositionally biased region" description="Basic residues" evidence="10">
    <location>
        <begin position="115"/>
        <end position="125"/>
    </location>
</feature>
<accession>A0A7N4PS14</accession>
<comment type="subcellular location">
    <subcellularLocation>
        <location evidence="1">Cytoplasm</location>
        <location evidence="1">Cytoskeleton</location>
        <location evidence="1">Flagellum axoneme</location>
    </subcellularLocation>
</comment>
<dbReference type="SUPFAM" id="SSF54919">
    <property type="entry name" value="Nucleoside diphosphate kinase, NDK"/>
    <property type="match status" value="1"/>
</dbReference>
<comment type="similarity">
    <text evidence="2 8 9">Belongs to the NDK family.</text>
</comment>
<dbReference type="PRINTS" id="PR01243">
    <property type="entry name" value="NUCDPKINASE"/>
</dbReference>
<dbReference type="GO" id="GO:0005813">
    <property type="term" value="C:centrosome"/>
    <property type="evidence" value="ECO:0007669"/>
    <property type="project" value="TreeGrafter"/>
</dbReference>
<evidence type="ECO:0000256" key="8">
    <source>
        <dbReference type="PROSITE-ProRule" id="PRU00706"/>
    </source>
</evidence>
<dbReference type="FunFam" id="2.30.29.170:FF:000005">
    <property type="entry name" value="Nucleoside diphosphate kinase 7"/>
    <property type="match status" value="1"/>
</dbReference>
<dbReference type="Pfam" id="PF25364">
    <property type="entry name" value="PH_NDK7_N"/>
    <property type="match status" value="1"/>
</dbReference>
<dbReference type="GO" id="GO:0006241">
    <property type="term" value="P:CTP biosynthetic process"/>
    <property type="evidence" value="ECO:0007669"/>
    <property type="project" value="InterPro"/>
</dbReference>
<gene>
    <name evidence="12" type="primary">NME7</name>
</gene>
<dbReference type="GO" id="GO:0006183">
    <property type="term" value="P:GTP biosynthetic process"/>
    <property type="evidence" value="ECO:0007669"/>
    <property type="project" value="InterPro"/>
</dbReference>
<dbReference type="InterPro" id="IPR057579">
    <property type="entry name" value="DM10_NDK7"/>
</dbReference>
<dbReference type="AlphaFoldDB" id="A0A7N4PS14"/>
<keyword evidence="4" id="KW-0378">Hydrolase</keyword>
<evidence type="ECO:0000259" key="11">
    <source>
        <dbReference type="PROSITE" id="PS51336"/>
    </source>
</evidence>
<feature type="domain" description="DM10" evidence="11">
    <location>
        <begin position="303"/>
        <end position="391"/>
    </location>
</feature>
<sequence>MTKCQLCGRAGFPFKALSGRMASEVHPPESLRFVCARASRSLVFLGIATRSAERLVWAGKRRRFLAQEALPEPSLRPTRAKGNAAPAPRVPRGCARVRSSPAGGRSPDKPGKPSGKGRARGRARGRVGAGRGPQAGPNVGEGAELRARPWCRSSRPRCASGWWQAAAPDARVGVKQRRGGLPWACRVRSGQASAGKGQGGGGPAQSPSARSPPRRLAEGAVRCPPCPRGERINSLGAAQGRGGPRPGRLTAPERPGLLWGGQCQCSDGAGGQEEEEVVPDALLGEAARERPGTRGEQLEQMNVAERYVFVVEWYDPNASLLRRYDLLYYPVDGSVEMHDLKNHRVFLKRTPYESVHLQDLFIGNRVTIFSRQLHLIDYGDQYTARQLCNRKEKTLALLKPDAVPHAGEIIDIINKAGFKISKLKMMMLSRKEATDFYVDHLSKPLYNELIQFITSGPVIAMEILGNDAVNEWKKLIGPANPCVACTDFPETIRAKFGTDSVRNTVHGPDSFATAAKELELFFPSSGSGGPVNTAKFTNCTCCIIKPHAISEVLSETEFALLLY</sequence>
<dbReference type="FunFam" id="3.30.70.141:FF:000010">
    <property type="entry name" value="Nucleoside diphosphate kinase 7"/>
    <property type="match status" value="1"/>
</dbReference>
<protein>
    <recommendedName>
        <fullName evidence="11">DM10 domain-containing protein</fullName>
    </recommendedName>
</protein>
<dbReference type="InterPro" id="IPR006602">
    <property type="entry name" value="DM10_dom"/>
</dbReference>
<dbReference type="SMART" id="SM00676">
    <property type="entry name" value="DM10"/>
    <property type="match status" value="1"/>
</dbReference>
<keyword evidence="13" id="KW-1185">Reference proteome</keyword>
<dbReference type="InterPro" id="IPR001564">
    <property type="entry name" value="Nucleoside_diP_kinase"/>
</dbReference>
<dbReference type="PANTHER" id="PTHR43109">
    <property type="entry name" value="NUCLEOSIDE DIPHOSPHATE KINASE 7"/>
    <property type="match status" value="1"/>
</dbReference>
<evidence type="ECO:0000256" key="5">
    <source>
        <dbReference type="ARBA" id="ARBA00022846"/>
    </source>
</evidence>
<feature type="region of interest" description="Disordered" evidence="10">
    <location>
        <begin position="74"/>
        <end position="141"/>
    </location>
</feature>
<dbReference type="InterPro" id="IPR034907">
    <property type="entry name" value="NDK-like_dom"/>
</dbReference>
<reference evidence="12" key="2">
    <citation type="submission" date="2025-08" db="UniProtKB">
        <authorList>
            <consortium name="Ensembl"/>
        </authorList>
    </citation>
    <scope>IDENTIFICATION</scope>
</reference>
<evidence type="ECO:0000256" key="1">
    <source>
        <dbReference type="ARBA" id="ARBA00004611"/>
    </source>
</evidence>
<dbReference type="SMART" id="SM00562">
    <property type="entry name" value="NDK"/>
    <property type="match status" value="1"/>
</dbReference>
<name>A0A7N4PS14_SARHA</name>
<comment type="caution">
    <text evidence="8">Lacks conserved residue(s) required for the propagation of feature annotation.</text>
</comment>
<evidence type="ECO:0000256" key="10">
    <source>
        <dbReference type="SAM" id="MobiDB-lite"/>
    </source>
</evidence>
<dbReference type="Ensembl" id="ENSSHAT00000044756.1">
    <property type="protein sequence ID" value="ENSSHAP00000041453.1"/>
    <property type="gene ID" value="ENSSHAG00000005738.2"/>
</dbReference>
<evidence type="ECO:0000313" key="12">
    <source>
        <dbReference type="Ensembl" id="ENSSHAP00000041453.1"/>
    </source>
</evidence>
<dbReference type="InterPro" id="IPR036850">
    <property type="entry name" value="NDK-like_dom_sf"/>
</dbReference>
<dbReference type="Gene3D" id="2.30.29.170">
    <property type="match status" value="1"/>
</dbReference>
<keyword evidence="7" id="KW-0966">Cell projection</keyword>
<evidence type="ECO:0000256" key="4">
    <source>
        <dbReference type="ARBA" id="ARBA00022801"/>
    </source>
</evidence>
<dbReference type="PROSITE" id="PS51374">
    <property type="entry name" value="NDPK_LIKE"/>
    <property type="match status" value="1"/>
</dbReference>
<evidence type="ECO:0000256" key="9">
    <source>
        <dbReference type="RuleBase" id="RU004011"/>
    </source>
</evidence>
<keyword evidence="5" id="KW-0282">Flagellum</keyword>
<organism evidence="12 13">
    <name type="scientific">Sarcophilus harrisii</name>
    <name type="common">Tasmanian devil</name>
    <name type="synonym">Sarcophilus laniarius</name>
    <dbReference type="NCBI Taxonomy" id="9305"/>
    <lineage>
        <taxon>Eukaryota</taxon>
        <taxon>Metazoa</taxon>
        <taxon>Chordata</taxon>
        <taxon>Craniata</taxon>
        <taxon>Vertebrata</taxon>
        <taxon>Euteleostomi</taxon>
        <taxon>Mammalia</taxon>
        <taxon>Metatheria</taxon>
        <taxon>Dasyuromorphia</taxon>
        <taxon>Dasyuridae</taxon>
        <taxon>Sarcophilus</taxon>
    </lineage>
</organism>
<dbReference type="PANTHER" id="PTHR43109:SF2">
    <property type="entry name" value="NUCLEOSIDE DIPHOSPHATE KINASE 7"/>
    <property type="match status" value="1"/>
</dbReference>
<dbReference type="GO" id="GO:0006228">
    <property type="term" value="P:UTP biosynthetic process"/>
    <property type="evidence" value="ECO:0007669"/>
    <property type="project" value="InterPro"/>
</dbReference>
<evidence type="ECO:0000256" key="6">
    <source>
        <dbReference type="ARBA" id="ARBA00023212"/>
    </source>
</evidence>
<keyword evidence="6" id="KW-0206">Cytoskeleton</keyword>
<evidence type="ECO:0000256" key="2">
    <source>
        <dbReference type="ARBA" id="ARBA00008142"/>
    </source>
</evidence>
<dbReference type="GO" id="GO:0016787">
    <property type="term" value="F:hydrolase activity"/>
    <property type="evidence" value="ECO:0007669"/>
    <property type="project" value="UniProtKB-KW"/>
</dbReference>
<dbReference type="PROSITE" id="PS51336">
    <property type="entry name" value="DM10"/>
    <property type="match status" value="1"/>
</dbReference>
<proteinExistence type="inferred from homology"/>
<keyword evidence="3" id="KW-0963">Cytoplasm</keyword>
<evidence type="ECO:0000256" key="7">
    <source>
        <dbReference type="ARBA" id="ARBA00023273"/>
    </source>
</evidence>
<dbReference type="Proteomes" id="UP000007648">
    <property type="component" value="Unassembled WGS sequence"/>
</dbReference>
<dbReference type="Gene3D" id="3.30.70.141">
    <property type="entry name" value="Nucleoside diphosphate kinase-like domain"/>
    <property type="match status" value="1"/>
</dbReference>